<dbReference type="Proteomes" id="UP001519921">
    <property type="component" value="Unassembled WGS sequence"/>
</dbReference>
<name>A0ABS7AU70_9CLOT</name>
<organism evidence="1 2">
    <name type="scientific">Clostridium weizhouense</name>
    <dbReference type="NCBI Taxonomy" id="2859781"/>
    <lineage>
        <taxon>Bacteria</taxon>
        <taxon>Bacillati</taxon>
        <taxon>Bacillota</taxon>
        <taxon>Clostridia</taxon>
        <taxon>Eubacteriales</taxon>
        <taxon>Clostridiaceae</taxon>
        <taxon>Clostridium</taxon>
    </lineage>
</organism>
<dbReference type="RefSeq" id="WP_219780799.1">
    <property type="nucleotide sequence ID" value="NZ_JAHXPT010000013.1"/>
</dbReference>
<keyword evidence="2" id="KW-1185">Reference proteome</keyword>
<dbReference type="EMBL" id="JAHXPT010000013">
    <property type="protein sequence ID" value="MBW6411331.1"/>
    <property type="molecule type" value="Genomic_DNA"/>
</dbReference>
<protein>
    <submittedName>
        <fullName evidence="1">Uncharacterized protein</fullName>
    </submittedName>
</protein>
<reference evidence="1 2" key="1">
    <citation type="submission" date="2021-07" db="EMBL/GenBank/DDBJ databases">
        <title>Clostridium weizhouense sp. nov., an anaerobic bacterium isolated from activated sludge of Petroleum wastewater.</title>
        <authorList>
            <person name="Li Q."/>
        </authorList>
    </citation>
    <scope>NUCLEOTIDE SEQUENCE [LARGE SCALE GENOMIC DNA]</scope>
    <source>
        <strain evidence="1 2">YB-6</strain>
    </source>
</reference>
<proteinExistence type="predicted"/>
<comment type="caution">
    <text evidence="1">The sequence shown here is derived from an EMBL/GenBank/DDBJ whole genome shotgun (WGS) entry which is preliminary data.</text>
</comment>
<gene>
    <name evidence="1" type="ORF">KYD98_14650</name>
</gene>
<evidence type="ECO:0000313" key="2">
    <source>
        <dbReference type="Proteomes" id="UP001519921"/>
    </source>
</evidence>
<sequence length="116" mass="13767">MNKDLVKGMVFKIDETKRVGTMRIDWYDGRLCNQWNPTNLLMELKTSSKIDLEKLQQELNYLQFELLSSFERVEEYCNGTGYDKETLFSISLDYADYAIKLIPVKDAYSYIYTYIK</sequence>
<evidence type="ECO:0000313" key="1">
    <source>
        <dbReference type="EMBL" id="MBW6411331.1"/>
    </source>
</evidence>
<accession>A0ABS7AU70</accession>